<evidence type="ECO:0000313" key="1">
    <source>
        <dbReference type="EMBL" id="CZF85896.1"/>
    </source>
</evidence>
<organism evidence="1 2">
    <name type="scientific">Grimontia marina</name>
    <dbReference type="NCBI Taxonomy" id="646534"/>
    <lineage>
        <taxon>Bacteria</taxon>
        <taxon>Pseudomonadati</taxon>
        <taxon>Pseudomonadota</taxon>
        <taxon>Gammaproteobacteria</taxon>
        <taxon>Vibrionales</taxon>
        <taxon>Vibrionaceae</taxon>
        <taxon>Grimontia</taxon>
    </lineage>
</organism>
<reference evidence="2" key="1">
    <citation type="submission" date="2016-02" db="EMBL/GenBank/DDBJ databases">
        <authorList>
            <person name="Rodrigo-Torres Lidia"/>
            <person name="Arahal R.David."/>
        </authorList>
    </citation>
    <scope>NUCLEOTIDE SEQUENCE [LARGE SCALE GENOMIC DNA]</scope>
    <source>
        <strain evidence="2">CECT 8713</strain>
    </source>
</reference>
<dbReference type="PANTHER" id="PTHR38436:SF1">
    <property type="entry name" value="ESTER CYCLASE"/>
    <property type="match status" value="1"/>
</dbReference>
<dbReference type="Gene3D" id="3.10.450.50">
    <property type="match status" value="2"/>
</dbReference>
<dbReference type="RefSeq" id="WP_062713365.1">
    <property type="nucleotide sequence ID" value="NZ_CAWRCI010000046.1"/>
</dbReference>
<name>A0A128FI04_9GAMM</name>
<dbReference type="Proteomes" id="UP000073601">
    <property type="component" value="Unassembled WGS sequence"/>
</dbReference>
<dbReference type="SUPFAM" id="SSF54427">
    <property type="entry name" value="NTF2-like"/>
    <property type="match status" value="2"/>
</dbReference>
<dbReference type="InterPro" id="IPR009959">
    <property type="entry name" value="Cyclase_SnoaL-like"/>
</dbReference>
<keyword evidence="2" id="KW-1185">Reference proteome</keyword>
<dbReference type="PANTHER" id="PTHR38436">
    <property type="entry name" value="POLYKETIDE CYCLASE SNOAL-LIKE DOMAIN"/>
    <property type="match status" value="1"/>
</dbReference>
<dbReference type="AlphaFoldDB" id="A0A128FI04"/>
<proteinExistence type="predicted"/>
<gene>
    <name evidence="1" type="ORF">GMA8713_03929</name>
</gene>
<dbReference type="EMBL" id="FIZY01000046">
    <property type="protein sequence ID" value="CZF85896.1"/>
    <property type="molecule type" value="Genomic_DNA"/>
</dbReference>
<protein>
    <submittedName>
        <fullName evidence="1">SnoaL-like domain protein</fullName>
    </submittedName>
</protein>
<dbReference type="GO" id="GO:0030638">
    <property type="term" value="P:polyketide metabolic process"/>
    <property type="evidence" value="ECO:0007669"/>
    <property type="project" value="InterPro"/>
</dbReference>
<sequence>MSAVLQQAKEKVWSFYQALDAATDEQLEAVFGDFCSPDYRFRGCHPFNEIDNAGDVIDTVWQPLKASFRALQRRQDVFMAGENSLDEDGSIWVVSMGHLMGLFDQHWLGIPRTGRMAFLRYCEFTQVVDGKIVQSAFFADIPGVMVQAGVNPFPPQSGAQLIQPGPMTHDGIMTTLRPTQEGVKTLNVINKMISDLGNWDNKLSLEEELALTWHDDMIWWGPTGIGASYTIERYAKQHSGIFRASFSDRIFNGHVCKFAEGYFGGFFGWPNLSLKPSGGFMGMAASDSYFDMRVIDIYRRDGDKLAENWVFIDLLYFFHQQGIDILARNQQLGAESQSEVTNRCY</sequence>
<dbReference type="OrthoDB" id="1948945at2"/>
<dbReference type="InterPro" id="IPR032710">
    <property type="entry name" value="NTF2-like_dom_sf"/>
</dbReference>
<evidence type="ECO:0000313" key="2">
    <source>
        <dbReference type="Proteomes" id="UP000073601"/>
    </source>
</evidence>
<accession>A0A128FI04</accession>